<gene>
    <name evidence="4" type="ORF">ACFFJP_17660</name>
</gene>
<comment type="similarity">
    <text evidence="2">Belongs to the NAD(P)-dependent epimerase/dehydratase family.</text>
</comment>
<dbReference type="InterPro" id="IPR001509">
    <property type="entry name" value="Epimerase_deHydtase"/>
</dbReference>
<dbReference type="SUPFAM" id="SSF51735">
    <property type="entry name" value="NAD(P)-binding Rossmann-fold domains"/>
    <property type="match status" value="1"/>
</dbReference>
<evidence type="ECO:0000313" key="4">
    <source>
        <dbReference type="EMBL" id="MFC0050131.1"/>
    </source>
</evidence>
<accession>A0ABV6BGY6</accession>
<evidence type="ECO:0000313" key="5">
    <source>
        <dbReference type="Proteomes" id="UP001589813"/>
    </source>
</evidence>
<dbReference type="Proteomes" id="UP001589813">
    <property type="component" value="Unassembled WGS sequence"/>
</dbReference>
<organism evidence="4 5">
    <name type="scientific">Rheinheimera tilapiae</name>
    <dbReference type="NCBI Taxonomy" id="875043"/>
    <lineage>
        <taxon>Bacteria</taxon>
        <taxon>Pseudomonadati</taxon>
        <taxon>Pseudomonadota</taxon>
        <taxon>Gammaproteobacteria</taxon>
        <taxon>Chromatiales</taxon>
        <taxon>Chromatiaceae</taxon>
        <taxon>Rheinheimera</taxon>
    </lineage>
</organism>
<dbReference type="Pfam" id="PF01370">
    <property type="entry name" value="Epimerase"/>
    <property type="match status" value="1"/>
</dbReference>
<proteinExistence type="inferred from homology"/>
<comment type="caution">
    <text evidence="4">The sequence shown here is derived from an EMBL/GenBank/DDBJ whole genome shotgun (WGS) entry which is preliminary data.</text>
</comment>
<dbReference type="RefSeq" id="WP_377247336.1">
    <property type="nucleotide sequence ID" value="NZ_JBHLXP010000005.1"/>
</dbReference>
<keyword evidence="5" id="KW-1185">Reference proteome</keyword>
<dbReference type="PANTHER" id="PTHR43000">
    <property type="entry name" value="DTDP-D-GLUCOSE 4,6-DEHYDRATASE-RELATED"/>
    <property type="match status" value="1"/>
</dbReference>
<feature type="domain" description="NAD-dependent epimerase/dehydratase" evidence="3">
    <location>
        <begin position="7"/>
        <end position="226"/>
    </location>
</feature>
<reference evidence="4 5" key="1">
    <citation type="submission" date="2024-09" db="EMBL/GenBank/DDBJ databases">
        <authorList>
            <person name="Sun Q."/>
            <person name="Mori K."/>
        </authorList>
    </citation>
    <scope>NUCLEOTIDE SEQUENCE [LARGE SCALE GENOMIC DNA]</scope>
    <source>
        <strain evidence="4 5">KCTC 23315</strain>
    </source>
</reference>
<evidence type="ECO:0000259" key="3">
    <source>
        <dbReference type="Pfam" id="PF01370"/>
    </source>
</evidence>
<protein>
    <submittedName>
        <fullName evidence="4">NAD-dependent epimerase/dehydratase family protein</fullName>
    </submittedName>
</protein>
<name>A0ABV6BGY6_9GAMM</name>
<dbReference type="InterPro" id="IPR036291">
    <property type="entry name" value="NAD(P)-bd_dom_sf"/>
</dbReference>
<evidence type="ECO:0000256" key="2">
    <source>
        <dbReference type="ARBA" id="ARBA00007637"/>
    </source>
</evidence>
<comment type="pathway">
    <text evidence="1">Bacterial outer membrane biogenesis; LPS O-antigen biosynthesis.</text>
</comment>
<evidence type="ECO:0000256" key="1">
    <source>
        <dbReference type="ARBA" id="ARBA00005125"/>
    </source>
</evidence>
<dbReference type="EMBL" id="JBHLXP010000005">
    <property type="protein sequence ID" value="MFC0050131.1"/>
    <property type="molecule type" value="Genomic_DNA"/>
</dbReference>
<dbReference type="Gene3D" id="3.40.50.720">
    <property type="entry name" value="NAD(P)-binding Rossmann-like Domain"/>
    <property type="match status" value="1"/>
</dbReference>
<sequence length="318" mass="34692">MAKQLSVVVTGAHGFVGSALCEHLLRSGHINLTTLSRRQSGFQQAQHVQTELSASTDLSAVLHSKDVVIHTAARVHMMQDNAADPLAEFRLMNTQVTLNLARQAATAGVRRFIFLSSIKVMGEANLAGVPFRSDQTPNPADPYAQSKYEAEQGLLQISRETEMEVVIIRPPLIYGEGVKANFQQLIRLMQKQIPLPFKAVNNSRSLLALPNLISLIERCIEHPAAANQVFLASDNHDLSTADLMAMIATAGGKKAWLIPFPPALLHGLGRMFGKKAAIDRLCGDLRIDISPTMALLQWQPPFKPQAVISQAVVAELSK</sequence>